<proteinExistence type="predicted"/>
<gene>
    <name evidence="3" type="ORF">Acor_22250</name>
</gene>
<dbReference type="Gene3D" id="2.40.380.10">
    <property type="entry name" value="FomD-like"/>
    <property type="match status" value="1"/>
</dbReference>
<name>A0A5M3VWU1_9ACTN</name>
<evidence type="ECO:0000313" key="3">
    <source>
        <dbReference type="EMBL" id="GES00162.1"/>
    </source>
</evidence>
<dbReference type="GO" id="GO:0016787">
    <property type="term" value="F:hydrolase activity"/>
    <property type="evidence" value="ECO:0007669"/>
    <property type="project" value="UniProtKB-KW"/>
</dbReference>
<dbReference type="Proteomes" id="UP000334990">
    <property type="component" value="Unassembled WGS sequence"/>
</dbReference>
<feature type="domain" description="DUF402" evidence="2">
    <location>
        <begin position="31"/>
        <end position="150"/>
    </location>
</feature>
<keyword evidence="4" id="KW-1185">Reference proteome</keyword>
<dbReference type="EMBL" id="BLAD01000043">
    <property type="protein sequence ID" value="GES00162.1"/>
    <property type="molecule type" value="Genomic_DNA"/>
</dbReference>
<evidence type="ECO:0000259" key="2">
    <source>
        <dbReference type="Pfam" id="PF04167"/>
    </source>
</evidence>
<dbReference type="SUPFAM" id="SSF159234">
    <property type="entry name" value="FomD-like"/>
    <property type="match status" value="1"/>
</dbReference>
<dbReference type="InterPro" id="IPR035930">
    <property type="entry name" value="FomD-like_sf"/>
</dbReference>
<accession>A0A5M3VWU1</accession>
<protein>
    <recommendedName>
        <fullName evidence="2">DUF402 domain-containing protein</fullName>
    </recommendedName>
</protein>
<dbReference type="AlphaFoldDB" id="A0A5M3VWU1"/>
<dbReference type="InterPro" id="IPR050212">
    <property type="entry name" value="Ntdp-like"/>
</dbReference>
<dbReference type="PANTHER" id="PTHR39159">
    <property type="match status" value="1"/>
</dbReference>
<reference evidence="3 4" key="1">
    <citation type="submission" date="2019-10" db="EMBL/GenBank/DDBJ databases">
        <title>Whole genome shotgun sequence of Acrocarpospora corrugata NBRC 13972.</title>
        <authorList>
            <person name="Ichikawa N."/>
            <person name="Kimura A."/>
            <person name="Kitahashi Y."/>
            <person name="Komaki H."/>
            <person name="Oguchi A."/>
        </authorList>
    </citation>
    <scope>NUCLEOTIDE SEQUENCE [LARGE SCALE GENOMIC DNA]</scope>
    <source>
        <strain evidence="3 4">NBRC 13972</strain>
    </source>
</reference>
<organism evidence="3 4">
    <name type="scientific">Acrocarpospora corrugata</name>
    <dbReference type="NCBI Taxonomy" id="35763"/>
    <lineage>
        <taxon>Bacteria</taxon>
        <taxon>Bacillati</taxon>
        <taxon>Actinomycetota</taxon>
        <taxon>Actinomycetes</taxon>
        <taxon>Streptosporangiales</taxon>
        <taxon>Streptosporangiaceae</taxon>
        <taxon>Acrocarpospora</taxon>
    </lineage>
</organism>
<dbReference type="InterPro" id="IPR007295">
    <property type="entry name" value="DUF402"/>
</dbReference>
<dbReference type="RefSeq" id="WP_155336517.1">
    <property type="nucleotide sequence ID" value="NZ_BAAABN010000030.1"/>
</dbReference>
<dbReference type="OrthoDB" id="3531052at2"/>
<comment type="caution">
    <text evidence="3">The sequence shown here is derived from an EMBL/GenBank/DDBJ whole genome shotgun (WGS) entry which is preliminary data.</text>
</comment>
<dbReference type="PANTHER" id="PTHR39159:SF1">
    <property type="entry name" value="UPF0374 PROTEIN YGAC"/>
    <property type="match status" value="1"/>
</dbReference>
<sequence length="165" mass="18311">MSAIEVVYRKYGGLLHWNHPARRLGEDEHGVWVGCPAGTVGRRGDDPPVVWALPFVLLFPARTWWTATFNPAGHKMSVYCDITTVPEWRDGGVTMVDLDLDVIKRADGTVYLDDQDEFADHQVWLGYPPEVIENAESAATWLLSAVAAGDGPFGGAHHRWLDQVS</sequence>
<dbReference type="Pfam" id="PF04167">
    <property type="entry name" value="DUF402"/>
    <property type="match status" value="1"/>
</dbReference>
<keyword evidence="1" id="KW-0378">Hydrolase</keyword>
<evidence type="ECO:0000256" key="1">
    <source>
        <dbReference type="ARBA" id="ARBA00022801"/>
    </source>
</evidence>
<evidence type="ECO:0000313" key="4">
    <source>
        <dbReference type="Proteomes" id="UP000334990"/>
    </source>
</evidence>